<feature type="region of interest" description="Disordered" evidence="2">
    <location>
        <begin position="1310"/>
        <end position="1329"/>
    </location>
</feature>
<evidence type="ECO:0000256" key="2">
    <source>
        <dbReference type="SAM" id="MobiDB-lite"/>
    </source>
</evidence>
<dbReference type="PANTHER" id="PTHR13366">
    <property type="entry name" value="MALARIA ANTIGEN-RELATED"/>
    <property type="match status" value="1"/>
</dbReference>
<proteinExistence type="predicted"/>
<dbReference type="SUPFAM" id="SSF48371">
    <property type="entry name" value="ARM repeat"/>
    <property type="match status" value="2"/>
</dbReference>
<evidence type="ECO:0000313" key="5">
    <source>
        <dbReference type="RefSeq" id="XP_005093939.1"/>
    </source>
</evidence>
<dbReference type="Gene3D" id="1.25.10.10">
    <property type="entry name" value="Leucine-rich Repeat Variant"/>
    <property type="match status" value="3"/>
</dbReference>
<dbReference type="GeneID" id="101860007"/>
<feature type="compositionally biased region" description="Polar residues" evidence="2">
    <location>
        <begin position="652"/>
        <end position="664"/>
    </location>
</feature>
<dbReference type="Proteomes" id="UP000694888">
    <property type="component" value="Unplaced"/>
</dbReference>
<evidence type="ECO:0000256" key="1">
    <source>
        <dbReference type="ARBA" id="ARBA00015263"/>
    </source>
</evidence>
<protein>
    <recommendedName>
        <fullName evidence="1">HEAT repeat-containing protein 6</fullName>
    </recommendedName>
</protein>
<feature type="domain" description="DUF4042" evidence="3">
    <location>
        <begin position="423"/>
        <end position="606"/>
    </location>
</feature>
<feature type="region of interest" description="Disordered" evidence="2">
    <location>
        <begin position="285"/>
        <end position="379"/>
    </location>
</feature>
<evidence type="ECO:0000259" key="3">
    <source>
        <dbReference type="Pfam" id="PF13251"/>
    </source>
</evidence>
<feature type="compositionally biased region" description="Basic residues" evidence="2">
    <location>
        <begin position="320"/>
        <end position="333"/>
    </location>
</feature>
<dbReference type="PANTHER" id="PTHR13366:SF0">
    <property type="entry name" value="HEAT REPEAT-CONTAINING PROTEIN 6"/>
    <property type="match status" value="1"/>
</dbReference>
<sequence>MAAVRHNIDAAEAKKFRDALTRLRSFVFREDEKTKTTLSLLLDESIAVDSSVYSFHSEYEGSETLGHLACQIPLHYDRLVAKMCHFIFNFCVQKNVVLTTPDLQVLLRFLTDGLQRCPEFIHVDLLSALFAVCEGNTHRIQKFHDTLVGGQGLLLQLTDDTTREEEVVVEAVRCLAVFTCIKPNNAECIEVRYLSASFDTLVHLLHRAPHLTKMSPSLRNKLLTHCFSGIQNIMMLKRLPNIELGTLFAAVRAYMFYGMTSQSVNIPAQLYPNVVTPFDPLASTKVTKSATGQRSSTTADSDEVWSERGGGKGGDAAIKNKGRNKKPRRKKGKGGGNEEEAGATGGQREERNDSLTSQRNGGTQKTGPASDIPSSYGAAWSDVTPETEAMSWEMTYLKLSSSDSEFSDTEGGRARQQKSESVRVRQCALNCFLNIVRSIDKKVMFGYWSSFLPDLAVHPSSSPPTQSLFTTILKDPSPKCRMAALASLTSMLESTKNFLSVAEDMSSHQPAFTPFSALLGAIIKEMHRCLLQALVAENFKAVLTQIIKCLASLVANVPYHRLHPGLLTRVLKQTRHFFAHKDPNLRTAALTCIGAIVGIKPPLMEVSQLIKPTQPPVGVTKSALSGDSALFRAEDAASLLYPSFLNQTGASLTADHQSQSTTAPSLPGGNSLLGNPPRCEGETNTLPNQVSDSSESTVVAGVGSDSRTGAAVSDLRQSLNREDVGCGDGKQLSSSEADAAGLMRDPFSSGEPMNLLSNSMPDGHRVRKTSSADSSEVVTPVLGTQSGSETPVLTDQMLQAHARETSWVIKLCMKNIIGQPECQRDGAPMKFEPLPIRLEALQVLTNLVKNYFPVIRHSLRLLQSVVQLCFEDPNHIIKLHGAKLLDELTQALQRDVQDAKLAPSQVVPTQQILDFWLFLLSGPLPQLLAVNPDLSTEGNNLVRSGACECMANIGEEIFAQLPRPRQMQCVTLVLGLAGDEDKLIRASAVRALGIYVMYPTLRDDVAFVIDAAKAILVCVASPGNTVRFKAAWAMANLCDSLVSNKDNNLEDFMSDFPKPLLLQLVQQTAASIRDSDKVSCNAARAIGNLLRYLPPDSFEQIQMIEAIDKAVKGLIKNMNSGTMKVRWNSCYAASNAFQNSHLPSDRPWVSDILSMLCRVVQTCTNFKVRINAALGLAAPPTRRGYGSCDTFSTVWLSLVTALETAENINDFAEYKYKDTLTEHICSAALHVLSTTEVADLSPLASAVHSKGHAFRSFMERYSSLLGSKKSVPGAATAEDVLAHLSSLQTQTTSEEQRRCLQALLQACSPDPDLSEERPSEVTSFQQIYD</sequence>
<feature type="compositionally biased region" description="Polar residues" evidence="2">
    <location>
        <begin position="354"/>
        <end position="367"/>
    </location>
</feature>
<name>A0ABM0JHS2_APLCA</name>
<dbReference type="InterPro" id="IPR052107">
    <property type="entry name" value="HEAT6"/>
</dbReference>
<accession>A0ABM0JHS2</accession>
<feature type="compositionally biased region" description="Polar residues" evidence="2">
    <location>
        <begin position="1320"/>
        <end position="1329"/>
    </location>
</feature>
<feature type="region of interest" description="Disordered" evidence="2">
    <location>
        <begin position="652"/>
        <end position="710"/>
    </location>
</feature>
<gene>
    <name evidence="5" type="primary">LOC101860007</name>
</gene>
<dbReference type="Pfam" id="PF13251">
    <property type="entry name" value="DUF4042"/>
    <property type="match status" value="1"/>
</dbReference>
<dbReference type="InterPro" id="IPR025283">
    <property type="entry name" value="DUF4042"/>
</dbReference>
<dbReference type="InterPro" id="IPR016024">
    <property type="entry name" value="ARM-type_fold"/>
</dbReference>
<feature type="compositionally biased region" description="Polar residues" evidence="2">
    <location>
        <begin position="682"/>
        <end position="697"/>
    </location>
</feature>
<organism evidence="4 5">
    <name type="scientific">Aplysia californica</name>
    <name type="common">California sea hare</name>
    <dbReference type="NCBI Taxonomy" id="6500"/>
    <lineage>
        <taxon>Eukaryota</taxon>
        <taxon>Metazoa</taxon>
        <taxon>Spiralia</taxon>
        <taxon>Lophotrochozoa</taxon>
        <taxon>Mollusca</taxon>
        <taxon>Gastropoda</taxon>
        <taxon>Heterobranchia</taxon>
        <taxon>Euthyneura</taxon>
        <taxon>Tectipleura</taxon>
        <taxon>Aplysiida</taxon>
        <taxon>Aplysioidea</taxon>
        <taxon>Aplysiidae</taxon>
        <taxon>Aplysia</taxon>
    </lineage>
</organism>
<dbReference type="RefSeq" id="XP_005093939.1">
    <property type="nucleotide sequence ID" value="XM_005093882.3"/>
</dbReference>
<evidence type="ECO:0000313" key="4">
    <source>
        <dbReference type="Proteomes" id="UP000694888"/>
    </source>
</evidence>
<dbReference type="InterPro" id="IPR011989">
    <property type="entry name" value="ARM-like"/>
</dbReference>
<feature type="compositionally biased region" description="Polar residues" evidence="2">
    <location>
        <begin position="285"/>
        <end position="299"/>
    </location>
</feature>
<keyword evidence="4" id="KW-1185">Reference proteome</keyword>
<reference evidence="5" key="1">
    <citation type="submission" date="2025-08" db="UniProtKB">
        <authorList>
            <consortium name="RefSeq"/>
        </authorList>
    </citation>
    <scope>IDENTIFICATION</scope>
</reference>